<dbReference type="EMBL" id="ML119107">
    <property type="protein sequence ID" value="RPB17023.1"/>
    <property type="molecule type" value="Genomic_DNA"/>
</dbReference>
<dbReference type="GO" id="GO:0016020">
    <property type="term" value="C:membrane"/>
    <property type="evidence" value="ECO:0007669"/>
    <property type="project" value="UniProtKB-SubCell"/>
</dbReference>
<feature type="transmembrane region" description="Helical" evidence="5">
    <location>
        <begin position="445"/>
        <end position="466"/>
    </location>
</feature>
<feature type="domain" description="Anoctamin alpha-beta plait" evidence="7">
    <location>
        <begin position="25"/>
        <end position="150"/>
    </location>
</feature>
<reference evidence="8 9" key="1">
    <citation type="journal article" date="2018" name="Nat. Ecol. Evol.">
        <title>Pezizomycetes genomes reveal the molecular basis of ectomycorrhizal truffle lifestyle.</title>
        <authorList>
            <person name="Murat C."/>
            <person name="Payen T."/>
            <person name="Noel B."/>
            <person name="Kuo A."/>
            <person name="Morin E."/>
            <person name="Chen J."/>
            <person name="Kohler A."/>
            <person name="Krizsan K."/>
            <person name="Balestrini R."/>
            <person name="Da Silva C."/>
            <person name="Montanini B."/>
            <person name="Hainaut M."/>
            <person name="Levati E."/>
            <person name="Barry K.W."/>
            <person name="Belfiori B."/>
            <person name="Cichocki N."/>
            <person name="Clum A."/>
            <person name="Dockter R.B."/>
            <person name="Fauchery L."/>
            <person name="Guy J."/>
            <person name="Iotti M."/>
            <person name="Le Tacon F."/>
            <person name="Lindquist E.A."/>
            <person name="Lipzen A."/>
            <person name="Malagnac F."/>
            <person name="Mello A."/>
            <person name="Molinier V."/>
            <person name="Miyauchi S."/>
            <person name="Poulain J."/>
            <person name="Riccioni C."/>
            <person name="Rubini A."/>
            <person name="Sitrit Y."/>
            <person name="Splivallo R."/>
            <person name="Traeger S."/>
            <person name="Wang M."/>
            <person name="Zifcakova L."/>
            <person name="Wipf D."/>
            <person name="Zambonelli A."/>
            <person name="Paolocci F."/>
            <person name="Nowrousian M."/>
            <person name="Ottonello S."/>
            <person name="Baldrian P."/>
            <person name="Spatafora J.W."/>
            <person name="Henrissat B."/>
            <person name="Nagy L.G."/>
            <person name="Aury J.M."/>
            <person name="Wincker P."/>
            <person name="Grigoriev I.V."/>
            <person name="Bonfante P."/>
            <person name="Martin F.M."/>
        </authorList>
    </citation>
    <scope>NUCLEOTIDE SEQUENCE [LARGE SCALE GENOMIC DNA]</scope>
    <source>
        <strain evidence="8 9">CCBAS932</strain>
    </source>
</reference>
<keyword evidence="2 5" id="KW-0812">Transmembrane</keyword>
<dbReference type="GO" id="GO:0032541">
    <property type="term" value="C:cortical endoplasmic reticulum"/>
    <property type="evidence" value="ECO:0007669"/>
    <property type="project" value="TreeGrafter"/>
</dbReference>
<comment type="subcellular location">
    <subcellularLocation>
        <location evidence="1">Membrane</location>
        <topology evidence="1">Multi-pass membrane protein</topology>
    </subcellularLocation>
</comment>
<evidence type="ECO:0000256" key="4">
    <source>
        <dbReference type="ARBA" id="ARBA00023136"/>
    </source>
</evidence>
<evidence type="ECO:0000313" key="9">
    <source>
        <dbReference type="Proteomes" id="UP000277580"/>
    </source>
</evidence>
<proteinExistence type="predicted"/>
<evidence type="ECO:0000256" key="3">
    <source>
        <dbReference type="ARBA" id="ARBA00022989"/>
    </source>
</evidence>
<dbReference type="InterPro" id="IPR007632">
    <property type="entry name" value="Anoctamin"/>
</dbReference>
<feature type="transmembrane region" description="Helical" evidence="5">
    <location>
        <begin position="608"/>
        <end position="630"/>
    </location>
</feature>
<organism evidence="8 9">
    <name type="scientific">Morchella conica CCBAS932</name>
    <dbReference type="NCBI Taxonomy" id="1392247"/>
    <lineage>
        <taxon>Eukaryota</taxon>
        <taxon>Fungi</taxon>
        <taxon>Dikarya</taxon>
        <taxon>Ascomycota</taxon>
        <taxon>Pezizomycotina</taxon>
        <taxon>Pezizomycetes</taxon>
        <taxon>Pezizales</taxon>
        <taxon>Morchellaceae</taxon>
        <taxon>Morchella</taxon>
    </lineage>
</organism>
<sequence length="717" mass="81406">MPDSSDSDSDVQVSDAIANVSDNLGVEYVISFRFDGADKQKVEAQFEKLIAALDGVGLRTEVRDGANGNVLVFVRVRSEQKLVGEVYRSRVKDWLHGVRSAAPDKETQRSLDKEPLTEAERLRIVWQLITLPDSEGGAGITPKQGQWDLVESVFPLHDHEFNKAWMKRWSTTWTIGPEELGKLRDRFGEKVAFYFAFLQSYLSFLIIAAAIGAGAFFLLPAYSLTFAITNCLWSVIFVEYWKRQEVDLAVRWGVRNVSSLQNRRAQFKHHKEIEDPITGEVVKFFPAWHRLARQALQIPFALGASCLLSALYACVFAIEIFLTEVYNGPFKAVLVFLPTVLLSVFVPVLTSVLTGIATKLTEFENYENQSGYEAAMTQKTFVFNFICSYVPLFLTAFVYVPFGNLIVPHLDVFNLTTPEITTESFLDDKPIDSFQINPDRLKKQVIYFTVTAQIVNLALETIVPFAKRKIFRKVKKYQNARNGVAKKASHDPPAEAAFLKRIRRESELEHYDVHTDLREMVMQFGYLTLFSPVWPLASVSFLINNWIELRSDAAKICVEMKRPVPHRADTIGPWLNNLGFLAWMGSISSAALIYLFSDSTNGTPHSLTLYGVLASIIFSEHIYFATAYAVRLAMSKLESPGLQQERRERFLVRRRFLQESLGVDEESEVKNEKVAFGKRAEGTSTEEEMFWDRQQGPRECVDAGKEIIRGVLEKKDQ</sequence>
<dbReference type="InterPro" id="IPR049456">
    <property type="entry name" value="Anoctamin_N_fung"/>
</dbReference>
<dbReference type="Pfam" id="PF04547">
    <property type="entry name" value="Anoctamin"/>
    <property type="match status" value="1"/>
</dbReference>
<keyword evidence="3 5" id="KW-1133">Transmembrane helix</keyword>
<gene>
    <name evidence="8" type="ORF">P167DRAFT_602166</name>
</gene>
<keyword evidence="4 5" id="KW-0472">Membrane</keyword>
<feature type="domain" description="Anoctamin transmembrane" evidence="6">
    <location>
        <begin position="184"/>
        <end position="648"/>
    </location>
</feature>
<evidence type="ECO:0000259" key="7">
    <source>
        <dbReference type="Pfam" id="PF20877"/>
    </source>
</evidence>
<dbReference type="STRING" id="1392247.A0A3N4L2H1"/>
<dbReference type="Pfam" id="PF20877">
    <property type="entry name" value="Anoctamin_N"/>
    <property type="match status" value="1"/>
</dbReference>
<evidence type="ECO:0000256" key="2">
    <source>
        <dbReference type="ARBA" id="ARBA00022692"/>
    </source>
</evidence>
<name>A0A3N4L2H1_9PEZI</name>
<keyword evidence="9" id="KW-1185">Reference proteome</keyword>
<accession>A0A3N4L2H1</accession>
<dbReference type="GO" id="GO:0005254">
    <property type="term" value="F:chloride channel activity"/>
    <property type="evidence" value="ECO:0007669"/>
    <property type="project" value="TreeGrafter"/>
</dbReference>
<feature type="transmembrane region" description="Helical" evidence="5">
    <location>
        <begin position="300"/>
        <end position="322"/>
    </location>
</feature>
<feature type="transmembrane region" description="Helical" evidence="5">
    <location>
        <begin position="191"/>
        <end position="215"/>
    </location>
</feature>
<feature type="transmembrane region" description="Helical" evidence="5">
    <location>
        <begin position="381"/>
        <end position="402"/>
    </location>
</feature>
<evidence type="ECO:0000256" key="1">
    <source>
        <dbReference type="ARBA" id="ARBA00004141"/>
    </source>
</evidence>
<evidence type="ECO:0000256" key="5">
    <source>
        <dbReference type="SAM" id="Phobius"/>
    </source>
</evidence>
<dbReference type="PANTHER" id="PTHR12308:SF73">
    <property type="entry name" value="ANOCTAMIN"/>
    <property type="match status" value="1"/>
</dbReference>
<dbReference type="Proteomes" id="UP000277580">
    <property type="component" value="Unassembled WGS sequence"/>
</dbReference>
<feature type="transmembrane region" description="Helical" evidence="5">
    <location>
        <begin position="334"/>
        <end position="360"/>
    </location>
</feature>
<feature type="transmembrane region" description="Helical" evidence="5">
    <location>
        <begin position="221"/>
        <end position="241"/>
    </location>
</feature>
<dbReference type="PANTHER" id="PTHR12308">
    <property type="entry name" value="ANOCTAMIN"/>
    <property type="match status" value="1"/>
</dbReference>
<protein>
    <submittedName>
        <fullName evidence="8">DUF590-domain-containing protein</fullName>
    </submittedName>
</protein>
<dbReference type="AlphaFoldDB" id="A0A3N4L2H1"/>
<dbReference type="InParanoid" id="A0A3N4L2H1"/>
<dbReference type="OrthoDB" id="296386at2759"/>
<evidence type="ECO:0000313" key="8">
    <source>
        <dbReference type="EMBL" id="RPB17023.1"/>
    </source>
</evidence>
<evidence type="ECO:0000259" key="6">
    <source>
        <dbReference type="Pfam" id="PF04547"/>
    </source>
</evidence>
<dbReference type="InterPro" id="IPR049452">
    <property type="entry name" value="Anoctamin_TM"/>
</dbReference>
<feature type="transmembrane region" description="Helical" evidence="5">
    <location>
        <begin position="574"/>
        <end position="596"/>
    </location>
</feature>